<dbReference type="AlphaFoldDB" id="A0A7Y5APP7"/>
<evidence type="ECO:0000313" key="3">
    <source>
        <dbReference type="Proteomes" id="UP000523161"/>
    </source>
</evidence>
<protein>
    <recommendedName>
        <fullName evidence="1">DUF6602 domain-containing protein</fullName>
    </recommendedName>
</protein>
<sequence length="205" mass="22785">MNKTAEVAHSFWRAYATAFVHPLKSNDLFGQFISNPNVTGAYAEAWVKELCQQMLGHRFRISTGAIIRACDGTRDVSKIPQCDLIIWDPSELPGIFQTGDFALVPFFAAHAVIEIKRSVTDMAAFRKQLKARQLLVPNKRVFGVVVTHGSGLFDLQCTSDWLRYDEGLPHITRLLDSAGEPDTDGVMAFIYFLAQLAGHESGIAR</sequence>
<comment type="caution">
    <text evidence="2">The sequence shown here is derived from an EMBL/GenBank/DDBJ whole genome shotgun (WGS) entry which is preliminary data.</text>
</comment>
<dbReference type="RefSeq" id="WP_173500206.1">
    <property type="nucleotide sequence ID" value="NZ_JABSOD010000004.1"/>
</dbReference>
<name>A0A7Y5APP7_9GAMM</name>
<proteinExistence type="predicted"/>
<keyword evidence="3" id="KW-1185">Reference proteome</keyword>
<evidence type="ECO:0000259" key="1">
    <source>
        <dbReference type="Pfam" id="PF20247"/>
    </source>
</evidence>
<reference evidence="2 3" key="1">
    <citation type="submission" date="2020-06" db="EMBL/GenBank/DDBJ databases">
        <title>Rheinheimera sp. nov., a marine bacterium isolated from coastal.</title>
        <authorList>
            <person name="Yu Q."/>
            <person name="Qi Y."/>
            <person name="Pu J."/>
        </authorList>
    </citation>
    <scope>NUCLEOTIDE SEQUENCE [LARGE SCALE GENOMIC DNA]</scope>
    <source>
        <strain evidence="2 3">YQF-2</strain>
    </source>
</reference>
<dbReference type="Proteomes" id="UP000523161">
    <property type="component" value="Unassembled WGS sequence"/>
</dbReference>
<dbReference type="Pfam" id="PF20247">
    <property type="entry name" value="DUF6602"/>
    <property type="match status" value="1"/>
</dbReference>
<organism evidence="2 3">
    <name type="scientific">Rheinheimera lutimaris</name>
    <dbReference type="NCBI Taxonomy" id="2740584"/>
    <lineage>
        <taxon>Bacteria</taxon>
        <taxon>Pseudomonadati</taxon>
        <taxon>Pseudomonadota</taxon>
        <taxon>Gammaproteobacteria</taxon>
        <taxon>Chromatiales</taxon>
        <taxon>Chromatiaceae</taxon>
        <taxon>Rheinheimera</taxon>
    </lineage>
</organism>
<accession>A0A7Y5APP7</accession>
<feature type="domain" description="DUF6602" evidence="1">
    <location>
        <begin position="32"/>
        <end position="130"/>
    </location>
</feature>
<dbReference type="InterPro" id="IPR046537">
    <property type="entry name" value="DUF6602"/>
</dbReference>
<gene>
    <name evidence="2" type="ORF">HRH59_05135</name>
</gene>
<evidence type="ECO:0000313" key="2">
    <source>
        <dbReference type="EMBL" id="NRQ41959.1"/>
    </source>
</evidence>
<dbReference type="EMBL" id="JABSOD010000004">
    <property type="protein sequence ID" value="NRQ41959.1"/>
    <property type="molecule type" value="Genomic_DNA"/>
</dbReference>